<evidence type="ECO:0000313" key="2">
    <source>
        <dbReference type="EMBL" id="MPN49681.1"/>
    </source>
</evidence>
<name>A0A645IEC7_9ZZZZ</name>
<protein>
    <submittedName>
        <fullName evidence="2">Uncharacterized protein</fullName>
    </submittedName>
</protein>
<feature type="region of interest" description="Disordered" evidence="1">
    <location>
        <begin position="1"/>
        <end position="21"/>
    </location>
</feature>
<proteinExistence type="predicted"/>
<sequence>MKVSAAEGNLRGGTHHAAAGKAALRPEVAGGDGGSPISLQIAAVIRKHQLFPVDGERPVHRMPQAEHAMPALQERHKTKRPHNVGGGPEERAVAECSLQREALRPDVQRAPVLRKDAGAQPDLKPPRPRRKRSGGEIRLVRPVVCNDLQGGGGLTRRVCVEGGDQRDGIRVVLLL</sequence>
<reference evidence="2" key="1">
    <citation type="submission" date="2019-08" db="EMBL/GenBank/DDBJ databases">
        <authorList>
            <person name="Kucharzyk K."/>
            <person name="Murdoch R.W."/>
            <person name="Higgins S."/>
            <person name="Loffler F."/>
        </authorList>
    </citation>
    <scope>NUCLEOTIDE SEQUENCE</scope>
</reference>
<organism evidence="2">
    <name type="scientific">bioreactor metagenome</name>
    <dbReference type="NCBI Taxonomy" id="1076179"/>
    <lineage>
        <taxon>unclassified sequences</taxon>
        <taxon>metagenomes</taxon>
        <taxon>ecological metagenomes</taxon>
    </lineage>
</organism>
<accession>A0A645IEC7</accession>
<comment type="caution">
    <text evidence="2">The sequence shown here is derived from an EMBL/GenBank/DDBJ whole genome shotgun (WGS) entry which is preliminary data.</text>
</comment>
<gene>
    <name evidence="2" type="ORF">SDC9_197303</name>
</gene>
<evidence type="ECO:0000256" key="1">
    <source>
        <dbReference type="SAM" id="MobiDB-lite"/>
    </source>
</evidence>
<feature type="region of interest" description="Disordered" evidence="1">
    <location>
        <begin position="70"/>
        <end position="136"/>
    </location>
</feature>
<dbReference type="AlphaFoldDB" id="A0A645IEC7"/>
<dbReference type="EMBL" id="VSSQ01113150">
    <property type="protein sequence ID" value="MPN49681.1"/>
    <property type="molecule type" value="Genomic_DNA"/>
</dbReference>
<feature type="compositionally biased region" description="Basic and acidic residues" evidence="1">
    <location>
        <begin position="101"/>
        <end position="117"/>
    </location>
</feature>